<reference evidence="1 2" key="1">
    <citation type="submission" date="2019-06" db="EMBL/GenBank/DDBJ databases">
        <title>Sequencing the genomes of 1000 actinobacteria strains.</title>
        <authorList>
            <person name="Klenk H.-P."/>
        </authorList>
    </citation>
    <scope>NUCLEOTIDE SEQUENCE [LARGE SCALE GENOMIC DNA]</scope>
    <source>
        <strain evidence="1 2">DSM 45671</strain>
    </source>
</reference>
<dbReference type="Proteomes" id="UP000321261">
    <property type="component" value="Unassembled WGS sequence"/>
</dbReference>
<dbReference type="PANTHER" id="PTHR30458:SF0">
    <property type="entry name" value="1,2-PHENYLACETYL-COA EPOXIDASE, SUBUNIT C"/>
    <property type="match status" value="1"/>
</dbReference>
<proteinExistence type="predicted"/>
<dbReference type="Pfam" id="PF05138">
    <property type="entry name" value="PaaA_PaaC"/>
    <property type="match status" value="1"/>
</dbReference>
<dbReference type="InterPro" id="IPR007814">
    <property type="entry name" value="PaaA_PaaC"/>
</dbReference>
<dbReference type="NCBIfam" id="TIGR02158">
    <property type="entry name" value="PA_CoA_Oxy3"/>
    <property type="match status" value="1"/>
</dbReference>
<dbReference type="InterPro" id="IPR012347">
    <property type="entry name" value="Ferritin-like"/>
</dbReference>
<dbReference type="PANTHER" id="PTHR30458">
    <property type="entry name" value="PHENYLACETIC ACID DEGRADATION PROTEIN PAA"/>
    <property type="match status" value="1"/>
</dbReference>
<dbReference type="AlphaFoldDB" id="A0A561T3X1"/>
<evidence type="ECO:0000313" key="1">
    <source>
        <dbReference type="EMBL" id="TWF81813.1"/>
    </source>
</evidence>
<organism evidence="1 2">
    <name type="scientific">Pseudonocardia hierapolitana</name>
    <dbReference type="NCBI Taxonomy" id="1128676"/>
    <lineage>
        <taxon>Bacteria</taxon>
        <taxon>Bacillati</taxon>
        <taxon>Actinomycetota</taxon>
        <taxon>Actinomycetes</taxon>
        <taxon>Pseudonocardiales</taxon>
        <taxon>Pseudonocardiaceae</taxon>
        <taxon>Pseudonocardia</taxon>
    </lineage>
</organism>
<dbReference type="EMBL" id="VIWU01000001">
    <property type="protein sequence ID" value="TWF81813.1"/>
    <property type="molecule type" value="Genomic_DNA"/>
</dbReference>
<protein>
    <submittedName>
        <fullName evidence="1">Ring-1,2-phenylacetyl-CoA epoxidase subunit PaaC</fullName>
    </submittedName>
</protein>
<comment type="caution">
    <text evidence="1">The sequence shown here is derived from an EMBL/GenBank/DDBJ whole genome shotgun (WGS) entry which is preliminary data.</text>
</comment>
<gene>
    <name evidence="1" type="ORF">FHX44_117758</name>
</gene>
<dbReference type="OrthoDB" id="9789947at2"/>
<accession>A0A561T3X1</accession>
<dbReference type="InterPro" id="IPR052703">
    <property type="entry name" value="Aromatic_CoA_ox/epox"/>
</dbReference>
<keyword evidence="2" id="KW-1185">Reference proteome</keyword>
<dbReference type="RefSeq" id="WP_147260244.1">
    <property type="nucleotide sequence ID" value="NZ_VIWU01000001.1"/>
</dbReference>
<sequence length="317" mass="34488">MNTDHGTDHDATNAYQSLVETLGHDDPRWAFGTGVEDVQAEITSPVPDGVDPADLAAYCLMLGDDALICSHRLTEWVTNAPELEEEVALANIALDLLGQARVLLARAGHVEDAGSSSMAGSAGSAGRDEDALAFLRTEPEFRNVALAELPDERDFARAIARLLLFSTWRLALLQRLLGSRDPVVAAVAGKGVKELTYHRDHAARWTLRLGDGTPESHRRMQAALDAAWPYVEELYRTSDVERRLADAGVAVDPAQVREEVDAVLDEVLTRATLTRPAVPHMGPINGKGGRDGMHTEYLGHVLAEMQSLARQHPGARW</sequence>
<dbReference type="InterPro" id="IPR009078">
    <property type="entry name" value="Ferritin-like_SF"/>
</dbReference>
<dbReference type="SUPFAM" id="SSF47240">
    <property type="entry name" value="Ferritin-like"/>
    <property type="match status" value="1"/>
</dbReference>
<evidence type="ECO:0000313" key="2">
    <source>
        <dbReference type="Proteomes" id="UP000321261"/>
    </source>
</evidence>
<dbReference type="Gene3D" id="1.20.1260.10">
    <property type="match status" value="1"/>
</dbReference>
<dbReference type="GO" id="GO:0005829">
    <property type="term" value="C:cytosol"/>
    <property type="evidence" value="ECO:0007669"/>
    <property type="project" value="TreeGrafter"/>
</dbReference>
<dbReference type="InterPro" id="IPR011882">
    <property type="entry name" value="PaaC"/>
</dbReference>
<dbReference type="GO" id="GO:0010124">
    <property type="term" value="P:phenylacetate catabolic process"/>
    <property type="evidence" value="ECO:0007669"/>
    <property type="project" value="InterPro"/>
</dbReference>
<name>A0A561T3X1_9PSEU</name>